<dbReference type="EMBL" id="MU167249">
    <property type="protein sequence ID" value="KAG0147369.1"/>
    <property type="molecule type" value="Genomic_DNA"/>
</dbReference>
<dbReference type="InterPro" id="IPR000717">
    <property type="entry name" value="PCI_dom"/>
</dbReference>
<dbReference type="InterPro" id="IPR055089">
    <property type="entry name" value="COP9_N"/>
</dbReference>
<evidence type="ECO:0000256" key="5">
    <source>
        <dbReference type="ARBA" id="ARBA00022490"/>
    </source>
</evidence>
<reference evidence="10" key="1">
    <citation type="submission" date="2013-11" db="EMBL/GenBank/DDBJ databases">
        <title>Genome sequence of the fusiform rust pathogen reveals effectors for host alternation and coevolution with pine.</title>
        <authorList>
            <consortium name="DOE Joint Genome Institute"/>
            <person name="Smith K."/>
            <person name="Pendleton A."/>
            <person name="Kubisiak T."/>
            <person name="Anderson C."/>
            <person name="Salamov A."/>
            <person name="Aerts A."/>
            <person name="Riley R."/>
            <person name="Clum A."/>
            <person name="Lindquist E."/>
            <person name="Ence D."/>
            <person name="Campbell M."/>
            <person name="Kronenberg Z."/>
            <person name="Feau N."/>
            <person name="Dhillon B."/>
            <person name="Hamelin R."/>
            <person name="Burleigh J."/>
            <person name="Smith J."/>
            <person name="Yandell M."/>
            <person name="Nelson C."/>
            <person name="Grigoriev I."/>
            <person name="Davis J."/>
        </authorList>
    </citation>
    <scope>NUCLEOTIDE SEQUENCE</scope>
    <source>
        <strain evidence="10">G11</strain>
    </source>
</reference>
<evidence type="ECO:0000256" key="2">
    <source>
        <dbReference type="ARBA" id="ARBA00004496"/>
    </source>
</evidence>
<dbReference type="Proteomes" id="UP000886653">
    <property type="component" value="Unassembled WGS sequence"/>
</dbReference>
<sequence length="489" mass="55326">MTETPIDSSSLLALALSNENSTDQSLLDTLNLTKTDVLCCLPESGEQDILDISLDPTLHGMAYFVIIRARLMSGRFINDGTMMSHIQRFCSNVQSTCLVKLGPDLMRFVKVLVNFATPINQISNVIDSIADLIQNYCQPEVLTKLHPEFMKIALMNRKIERAIELSNVDIMRVEPNNAPIEYQDHLIYHYLAGVVQALNQNYKRAIHLLTIAVSAPGTSTSQIQIEAYKKLILINLLYNSKPPNLPRYINNCFKSTFKSQSNGKLYNDLMGLYDEANCGSQNYTKLVKLVQTNLSVFEKDRNLGLVKLCMDSLSRKTILKHIPLYTSLPISHLTEVLHFTSDDKTIELLQSMINNGELLGSIDLTNQIIKFNEQQTEIDLNLGFKLEELINKSKKLEKEMKMIQTKIEIEPEFLKKGIKELKDSEKPDNGILGVNSSSNNNNSNSDKTIIIHNKNINRFQNHSILQQNQLDEDLGIGSEVGWEENDTFN</sequence>
<dbReference type="InterPro" id="IPR050756">
    <property type="entry name" value="CSN3"/>
</dbReference>
<evidence type="ECO:0000256" key="8">
    <source>
        <dbReference type="SAM" id="MobiDB-lite"/>
    </source>
</evidence>
<feature type="compositionally biased region" description="Low complexity" evidence="8">
    <location>
        <begin position="435"/>
        <end position="445"/>
    </location>
</feature>
<feature type="domain" description="PCI" evidence="9">
    <location>
        <begin position="201"/>
        <end position="376"/>
    </location>
</feature>
<comment type="subcellular location">
    <subcellularLocation>
        <location evidence="2">Cytoplasm</location>
    </subcellularLocation>
    <subcellularLocation>
        <location evidence="1">Nucleus</location>
    </subcellularLocation>
</comment>
<protein>
    <recommendedName>
        <fullName evidence="4">COP9 signalosome complex subunit 3</fullName>
    </recommendedName>
</protein>
<dbReference type="SMART" id="SM00088">
    <property type="entry name" value="PINT"/>
    <property type="match status" value="1"/>
</dbReference>
<comment type="caution">
    <text evidence="10">The sequence shown here is derived from an EMBL/GenBank/DDBJ whole genome shotgun (WGS) entry which is preliminary data.</text>
</comment>
<keyword evidence="5" id="KW-0963">Cytoplasm</keyword>
<comment type="similarity">
    <text evidence="3">Belongs to the CSN3 family.</text>
</comment>
<dbReference type="Pfam" id="PF22788">
    <property type="entry name" value="COP9_hel_rpt"/>
    <property type="match status" value="1"/>
</dbReference>
<proteinExistence type="inferred from homology"/>
<evidence type="ECO:0000256" key="3">
    <source>
        <dbReference type="ARBA" id="ARBA00007084"/>
    </source>
</evidence>
<dbReference type="PANTHER" id="PTHR10758">
    <property type="entry name" value="26S PROTEASOME NON-ATPASE REGULATORY SUBUNIT 3/COP9 SIGNALOSOME COMPLEX SUBUNIT 3"/>
    <property type="match status" value="1"/>
</dbReference>
<evidence type="ECO:0000313" key="10">
    <source>
        <dbReference type="EMBL" id="KAG0147369.1"/>
    </source>
</evidence>
<evidence type="ECO:0000256" key="1">
    <source>
        <dbReference type="ARBA" id="ARBA00004123"/>
    </source>
</evidence>
<dbReference type="OrthoDB" id="29061at2759"/>
<evidence type="ECO:0000259" key="9">
    <source>
        <dbReference type="PROSITE" id="PS50250"/>
    </source>
</evidence>
<dbReference type="Pfam" id="PF01399">
    <property type="entry name" value="PCI"/>
    <property type="match status" value="1"/>
</dbReference>
<dbReference type="GO" id="GO:0005737">
    <property type="term" value="C:cytoplasm"/>
    <property type="evidence" value="ECO:0007669"/>
    <property type="project" value="UniProtKB-SubCell"/>
</dbReference>
<keyword evidence="6" id="KW-0736">Signalosome</keyword>
<evidence type="ECO:0000256" key="7">
    <source>
        <dbReference type="ARBA" id="ARBA00023242"/>
    </source>
</evidence>
<organism evidence="10 11">
    <name type="scientific">Cronartium quercuum f. sp. fusiforme G11</name>
    <dbReference type="NCBI Taxonomy" id="708437"/>
    <lineage>
        <taxon>Eukaryota</taxon>
        <taxon>Fungi</taxon>
        <taxon>Dikarya</taxon>
        <taxon>Basidiomycota</taxon>
        <taxon>Pucciniomycotina</taxon>
        <taxon>Pucciniomycetes</taxon>
        <taxon>Pucciniales</taxon>
        <taxon>Coleosporiaceae</taxon>
        <taxon>Cronartium</taxon>
    </lineage>
</organism>
<dbReference type="PROSITE" id="PS50250">
    <property type="entry name" value="PCI"/>
    <property type="match status" value="1"/>
</dbReference>
<dbReference type="SUPFAM" id="SSF46785">
    <property type="entry name" value="Winged helix' DNA-binding domain"/>
    <property type="match status" value="1"/>
</dbReference>
<evidence type="ECO:0000256" key="4">
    <source>
        <dbReference type="ARBA" id="ARBA00014878"/>
    </source>
</evidence>
<keyword evidence="7" id="KW-0539">Nucleus</keyword>
<accession>A0A9P6TD24</accession>
<dbReference type="GO" id="GO:0008180">
    <property type="term" value="C:COP9 signalosome"/>
    <property type="evidence" value="ECO:0007669"/>
    <property type="project" value="UniProtKB-KW"/>
</dbReference>
<gene>
    <name evidence="10" type="ORF">CROQUDRAFT_91636</name>
</gene>
<dbReference type="AlphaFoldDB" id="A0A9P6TD24"/>
<dbReference type="GO" id="GO:0006511">
    <property type="term" value="P:ubiquitin-dependent protein catabolic process"/>
    <property type="evidence" value="ECO:0007669"/>
    <property type="project" value="TreeGrafter"/>
</dbReference>
<dbReference type="InterPro" id="IPR036390">
    <property type="entry name" value="WH_DNA-bd_sf"/>
</dbReference>
<evidence type="ECO:0000256" key="6">
    <source>
        <dbReference type="ARBA" id="ARBA00022790"/>
    </source>
</evidence>
<keyword evidence="11" id="KW-1185">Reference proteome</keyword>
<name>A0A9P6TD24_9BASI</name>
<feature type="region of interest" description="Disordered" evidence="8">
    <location>
        <begin position="425"/>
        <end position="446"/>
    </location>
</feature>
<evidence type="ECO:0000313" key="11">
    <source>
        <dbReference type="Proteomes" id="UP000886653"/>
    </source>
</evidence>
<dbReference type="PANTHER" id="PTHR10758:SF1">
    <property type="entry name" value="COP9 SIGNALOSOME COMPLEX SUBUNIT 3"/>
    <property type="match status" value="1"/>
</dbReference>